<dbReference type="Gene3D" id="1.10.10.10">
    <property type="entry name" value="Winged helix-like DNA-binding domain superfamily/Winged helix DNA-binding domain"/>
    <property type="match status" value="1"/>
</dbReference>
<dbReference type="GO" id="GO:0003677">
    <property type="term" value="F:DNA binding"/>
    <property type="evidence" value="ECO:0007669"/>
    <property type="project" value="UniProtKB-KW"/>
</dbReference>
<dbReference type="GO" id="GO:0006950">
    <property type="term" value="P:response to stress"/>
    <property type="evidence" value="ECO:0007669"/>
    <property type="project" value="TreeGrafter"/>
</dbReference>
<dbReference type="PANTHER" id="PTHR33164">
    <property type="entry name" value="TRANSCRIPTIONAL REGULATOR, MARR FAMILY"/>
    <property type="match status" value="1"/>
</dbReference>
<dbReference type="InterPro" id="IPR000835">
    <property type="entry name" value="HTH_MarR-typ"/>
</dbReference>
<evidence type="ECO:0000256" key="4">
    <source>
        <dbReference type="SAM" id="MobiDB-lite"/>
    </source>
</evidence>
<feature type="region of interest" description="Disordered" evidence="4">
    <location>
        <begin position="153"/>
        <end position="182"/>
    </location>
</feature>
<evidence type="ECO:0000256" key="2">
    <source>
        <dbReference type="ARBA" id="ARBA00023125"/>
    </source>
</evidence>
<dbReference type="Pfam" id="PF12802">
    <property type="entry name" value="MarR_2"/>
    <property type="match status" value="1"/>
</dbReference>
<reference evidence="6" key="1">
    <citation type="submission" date="2021-01" db="EMBL/GenBank/DDBJ databases">
        <title>Whole genome shotgun sequence of Virgisporangium ochraceum NBRC 16418.</title>
        <authorList>
            <person name="Komaki H."/>
            <person name="Tamura T."/>
        </authorList>
    </citation>
    <scope>NUCLEOTIDE SEQUENCE</scope>
    <source>
        <strain evidence="6">NBRC 16418</strain>
    </source>
</reference>
<protein>
    <recommendedName>
        <fullName evidence="5">HTH marR-type domain-containing protein</fullName>
    </recommendedName>
</protein>
<dbReference type="CDD" id="cd00090">
    <property type="entry name" value="HTH_ARSR"/>
    <property type="match status" value="1"/>
</dbReference>
<dbReference type="RefSeq" id="WP_203932406.1">
    <property type="nucleotide sequence ID" value="NZ_BOPH01000102.1"/>
</dbReference>
<organism evidence="6 7">
    <name type="scientific">Virgisporangium ochraceum</name>
    <dbReference type="NCBI Taxonomy" id="65505"/>
    <lineage>
        <taxon>Bacteria</taxon>
        <taxon>Bacillati</taxon>
        <taxon>Actinomycetota</taxon>
        <taxon>Actinomycetes</taxon>
        <taxon>Micromonosporales</taxon>
        <taxon>Micromonosporaceae</taxon>
        <taxon>Virgisporangium</taxon>
    </lineage>
</organism>
<dbReference type="PROSITE" id="PS01117">
    <property type="entry name" value="HTH_MARR_1"/>
    <property type="match status" value="1"/>
</dbReference>
<evidence type="ECO:0000313" key="7">
    <source>
        <dbReference type="Proteomes" id="UP000635606"/>
    </source>
</evidence>
<accession>A0A8J4EFD7</accession>
<keyword evidence="7" id="KW-1185">Reference proteome</keyword>
<evidence type="ECO:0000259" key="5">
    <source>
        <dbReference type="PROSITE" id="PS50995"/>
    </source>
</evidence>
<dbReference type="InterPro" id="IPR036390">
    <property type="entry name" value="WH_DNA-bd_sf"/>
</dbReference>
<dbReference type="InterPro" id="IPR023187">
    <property type="entry name" value="Tscrpt_reg_MarR-type_CS"/>
</dbReference>
<dbReference type="PRINTS" id="PR00598">
    <property type="entry name" value="HTHMARR"/>
</dbReference>
<dbReference type="InterPro" id="IPR011991">
    <property type="entry name" value="ArsR-like_HTH"/>
</dbReference>
<dbReference type="PANTHER" id="PTHR33164:SF57">
    <property type="entry name" value="MARR-FAMILY TRANSCRIPTIONAL REGULATOR"/>
    <property type="match status" value="1"/>
</dbReference>
<evidence type="ECO:0000256" key="1">
    <source>
        <dbReference type="ARBA" id="ARBA00023015"/>
    </source>
</evidence>
<comment type="caution">
    <text evidence="6">The sequence shown here is derived from an EMBL/GenBank/DDBJ whole genome shotgun (WGS) entry which is preliminary data.</text>
</comment>
<dbReference type="GO" id="GO:0003700">
    <property type="term" value="F:DNA-binding transcription factor activity"/>
    <property type="evidence" value="ECO:0007669"/>
    <property type="project" value="InterPro"/>
</dbReference>
<gene>
    <name evidence="6" type="ORF">Voc01_074700</name>
</gene>
<dbReference type="SUPFAM" id="SSF46785">
    <property type="entry name" value="Winged helix' DNA-binding domain"/>
    <property type="match status" value="1"/>
</dbReference>
<sequence length="182" mass="19470">MVAKRSSRVSAAAAQVRQAAARLTWWTSRADVRRRLLGTVGELSVNDAWLLGSIAAAGTMRVSEAARMQGVDKSTISPQLRRLEERGLLERATDPSDGRVVLVAVTDEGRRWNDELNGSGAAVFADALRDWPVEDVTTLAALLTRLADRLTIDGVPNGVPDGSGPSDTADARPGRAARTRRG</sequence>
<feature type="domain" description="HTH marR-type" evidence="5">
    <location>
        <begin position="9"/>
        <end position="148"/>
    </location>
</feature>
<keyword evidence="3" id="KW-0804">Transcription</keyword>
<dbReference type="InterPro" id="IPR036388">
    <property type="entry name" value="WH-like_DNA-bd_sf"/>
</dbReference>
<dbReference type="SMART" id="SM00347">
    <property type="entry name" value="HTH_MARR"/>
    <property type="match status" value="1"/>
</dbReference>
<dbReference type="Proteomes" id="UP000635606">
    <property type="component" value="Unassembled WGS sequence"/>
</dbReference>
<dbReference type="PROSITE" id="PS50995">
    <property type="entry name" value="HTH_MARR_2"/>
    <property type="match status" value="1"/>
</dbReference>
<dbReference type="EMBL" id="BOPH01000102">
    <property type="protein sequence ID" value="GIJ72553.1"/>
    <property type="molecule type" value="Genomic_DNA"/>
</dbReference>
<proteinExistence type="predicted"/>
<evidence type="ECO:0000313" key="6">
    <source>
        <dbReference type="EMBL" id="GIJ72553.1"/>
    </source>
</evidence>
<dbReference type="InterPro" id="IPR039422">
    <property type="entry name" value="MarR/SlyA-like"/>
</dbReference>
<keyword evidence="2" id="KW-0238">DNA-binding</keyword>
<dbReference type="AlphaFoldDB" id="A0A8J4EFD7"/>
<name>A0A8J4EFD7_9ACTN</name>
<evidence type="ECO:0000256" key="3">
    <source>
        <dbReference type="ARBA" id="ARBA00023163"/>
    </source>
</evidence>
<keyword evidence="1" id="KW-0805">Transcription regulation</keyword>